<proteinExistence type="predicted"/>
<evidence type="ECO:0000313" key="3">
    <source>
        <dbReference type="EMBL" id="CAE0366016.1"/>
    </source>
</evidence>
<evidence type="ECO:0000256" key="1">
    <source>
        <dbReference type="SAM" id="MobiDB-lite"/>
    </source>
</evidence>
<feature type="region of interest" description="Disordered" evidence="1">
    <location>
        <begin position="82"/>
        <end position="155"/>
    </location>
</feature>
<organism evidence="3">
    <name type="scientific">Aureoumbra lagunensis</name>
    <dbReference type="NCBI Taxonomy" id="44058"/>
    <lineage>
        <taxon>Eukaryota</taxon>
        <taxon>Sar</taxon>
        <taxon>Stramenopiles</taxon>
        <taxon>Ochrophyta</taxon>
        <taxon>Pelagophyceae</taxon>
        <taxon>Pelagomonadales</taxon>
        <taxon>Aureoumbra</taxon>
    </lineage>
</organism>
<dbReference type="EMBL" id="HBIJ01009631">
    <property type="protein sequence ID" value="CAE0366015.1"/>
    <property type="molecule type" value="Transcribed_RNA"/>
</dbReference>
<reference evidence="3" key="1">
    <citation type="submission" date="2021-01" db="EMBL/GenBank/DDBJ databases">
        <authorList>
            <person name="Corre E."/>
            <person name="Pelletier E."/>
            <person name="Niang G."/>
            <person name="Scheremetjew M."/>
            <person name="Finn R."/>
            <person name="Kale V."/>
            <person name="Holt S."/>
            <person name="Cochrane G."/>
            <person name="Meng A."/>
            <person name="Brown T."/>
            <person name="Cohen L."/>
        </authorList>
    </citation>
    <scope>NUCLEOTIDE SEQUENCE</scope>
    <source>
        <strain evidence="3">CCMP1510</strain>
    </source>
</reference>
<gene>
    <name evidence="2" type="ORF">ALAG00032_LOCUS6759</name>
    <name evidence="3" type="ORF">ALAG00032_LOCUS6760</name>
</gene>
<accession>A0A6S8C0W0</accession>
<protein>
    <submittedName>
        <fullName evidence="3">Uncharacterized protein</fullName>
    </submittedName>
</protein>
<dbReference type="EMBL" id="HBIJ01009632">
    <property type="protein sequence ID" value="CAE0366016.1"/>
    <property type="molecule type" value="Transcribed_RNA"/>
</dbReference>
<sequence length="279" mass="31463">MSICSERRVLILVGLLSIVVSFWPKCNTVVSLRPLYMKKGDPDPLQGLIDDDPVAKLLDDGSDDALLDEDDDESESLLLDDLDTPGLELEEDDDDDDDDVEEVEDELSPDSLAELLQMGQLGTGESLQDEWERRKREHAVKKEREANTLAKRKQKDQQLRAFEESRGIGFLTDDPVCRAVVACVTTGSTQDNATVASLNQTLYQRFGDKVILTHNPDPEPEPDQYPFFEVWLEGYRQLVLHARNWQNDGDLTLEKIHLICDQVEAEISEDAAEILGTYT</sequence>
<feature type="compositionally biased region" description="Basic and acidic residues" evidence="1">
    <location>
        <begin position="130"/>
        <end position="146"/>
    </location>
</feature>
<evidence type="ECO:0000313" key="2">
    <source>
        <dbReference type="EMBL" id="CAE0366015.1"/>
    </source>
</evidence>
<feature type="compositionally biased region" description="Acidic residues" evidence="1">
    <location>
        <begin position="82"/>
        <end position="108"/>
    </location>
</feature>
<name>A0A6S8C0W0_9STRA</name>
<dbReference type="AlphaFoldDB" id="A0A6S8C0W0"/>